<dbReference type="Gene3D" id="3.40.50.150">
    <property type="entry name" value="Vaccinia Virus protein VP39"/>
    <property type="match status" value="1"/>
</dbReference>
<evidence type="ECO:0000313" key="2">
    <source>
        <dbReference type="EMBL" id="PIT98045.1"/>
    </source>
</evidence>
<reference evidence="3" key="1">
    <citation type="submission" date="2017-09" db="EMBL/GenBank/DDBJ databases">
        <title>Depth-based differentiation of microbial function through sediment-hosted aquifers and enrichment of novel symbionts in the deep terrestrial subsurface.</title>
        <authorList>
            <person name="Probst A.J."/>
            <person name="Ladd B."/>
            <person name="Jarett J.K."/>
            <person name="Geller-Mcgrath D.E."/>
            <person name="Sieber C.M.K."/>
            <person name="Emerson J.B."/>
            <person name="Anantharaman K."/>
            <person name="Thomas B.C."/>
            <person name="Malmstrom R."/>
            <person name="Stieglmeier M."/>
            <person name="Klingl A."/>
            <person name="Woyke T."/>
            <person name="Ryan C.M."/>
            <person name="Banfield J.F."/>
        </authorList>
    </citation>
    <scope>NUCLEOTIDE SEQUENCE [LARGE SCALE GENOMIC DNA]</scope>
</reference>
<proteinExistence type="predicted"/>
<dbReference type="InterPro" id="IPR000241">
    <property type="entry name" value="RlmKL-like_Mtase"/>
</dbReference>
<sequence>MQYVFFLGSHPALSVAEVLNVLRRDGISYRIFFAHERYMVIDVAGVLPIDFLRRLGGSERIARVVAAQPQAWLAAEIAAAFIPEGIKFIFGLNVWPAYVKALGSKPNAEHKPVESLARKLKAAWREQGYSARYTLPKRANSTLNAAQVIFNRLHEPPNLDLHLLLAGDAYVLAQTLSVQDIQAYEQRDTARPARDARVGMLPPKLAQIMLNLVPTFHHWPPTVYDPFCGTGTVLQEGLLFGWQMIGSDASPKMVRATKHNLAWLARHPLFAERLHAAGADVFQHDARLPLFAAIGAVGDGEAPLHDNVDAIVTEPYLGTPLTRSLSAAKATSAFAGIQQIYLSFFTQARKFLAPGGWVVFLLPAIKVSGQSGYTLFPASFLDRVVSLGYSQKQPAPQGFEDNIYPSTERGTLLYSRPKALVAREITLWEKR</sequence>
<comment type="caution">
    <text evidence="2">The sequence shown here is derived from an EMBL/GenBank/DDBJ whole genome shotgun (WGS) entry which is preliminary data.</text>
</comment>
<dbReference type="InterPro" id="IPR029063">
    <property type="entry name" value="SAM-dependent_MTases_sf"/>
</dbReference>
<evidence type="ECO:0000259" key="1">
    <source>
        <dbReference type="Pfam" id="PF01170"/>
    </source>
</evidence>
<feature type="domain" description="Ribosomal RNA large subunit methyltransferase K/L-like methyltransferase" evidence="1">
    <location>
        <begin position="198"/>
        <end position="363"/>
    </location>
</feature>
<gene>
    <name evidence="2" type="ORF">COT71_02805</name>
</gene>
<dbReference type="SUPFAM" id="SSF53335">
    <property type="entry name" value="S-adenosyl-L-methionine-dependent methyltransferases"/>
    <property type="match status" value="1"/>
</dbReference>
<evidence type="ECO:0000313" key="3">
    <source>
        <dbReference type="Proteomes" id="UP000230731"/>
    </source>
</evidence>
<protein>
    <recommendedName>
        <fullName evidence="1">Ribosomal RNA large subunit methyltransferase K/L-like methyltransferase domain-containing protein</fullName>
    </recommendedName>
</protein>
<dbReference type="Pfam" id="PF01170">
    <property type="entry name" value="UPF0020"/>
    <property type="match status" value="1"/>
</dbReference>
<accession>A0A2M6WZ56</accession>
<dbReference type="AlphaFoldDB" id="A0A2M6WZ56"/>
<dbReference type="CDD" id="cd02440">
    <property type="entry name" value="AdoMet_MTases"/>
    <property type="match status" value="1"/>
</dbReference>
<dbReference type="PRINTS" id="PR00507">
    <property type="entry name" value="N12N6MTFRASE"/>
</dbReference>
<dbReference type="Proteomes" id="UP000230731">
    <property type="component" value="Unassembled WGS sequence"/>
</dbReference>
<dbReference type="EMBL" id="PEZP01000034">
    <property type="protein sequence ID" value="PIT98045.1"/>
    <property type="molecule type" value="Genomic_DNA"/>
</dbReference>
<name>A0A2M6WZ56_9BACT</name>
<organism evidence="2 3">
    <name type="scientific">Candidatus Andersenbacteria bacterium CG10_big_fil_rev_8_21_14_0_10_54_11</name>
    <dbReference type="NCBI Taxonomy" id="1974485"/>
    <lineage>
        <taxon>Bacteria</taxon>
        <taxon>Candidatus Anderseniibacteriota</taxon>
    </lineage>
</organism>